<dbReference type="CDD" id="cd03193">
    <property type="entry name" value="GST_C_Metaxin"/>
    <property type="match status" value="1"/>
</dbReference>
<dbReference type="InterPro" id="IPR036249">
    <property type="entry name" value="Thioredoxin-like_sf"/>
</dbReference>
<proteinExistence type="predicted"/>
<dbReference type="SFLD" id="SFLDS00019">
    <property type="entry name" value="Glutathione_Transferase_(cytos"/>
    <property type="match status" value="1"/>
</dbReference>
<dbReference type="Proteomes" id="UP000095042">
    <property type="component" value="Unassembled WGS sequence"/>
</dbReference>
<dbReference type="InterPro" id="IPR050931">
    <property type="entry name" value="Mito_Protein_Transport_Metaxin"/>
</dbReference>
<dbReference type="InterPro" id="IPR040079">
    <property type="entry name" value="Glutathione_S-Trfase"/>
</dbReference>
<evidence type="ECO:0000313" key="3">
    <source>
        <dbReference type="Proteomes" id="UP000095042"/>
    </source>
</evidence>
<dbReference type="EMBL" id="LPWD01000174">
    <property type="protein sequence ID" value="ODS03084.1"/>
    <property type="molecule type" value="Genomic_DNA"/>
</dbReference>
<dbReference type="OrthoDB" id="7664269at2"/>
<keyword evidence="2" id="KW-0808">Transferase</keyword>
<reference evidence="2 3" key="1">
    <citation type="journal article" date="2016" name="Environ. Microbiol.">
        <title>New Methyloceanibacter diversity from North Sea sediments includes methanotroph containing solely the soluble methane monooxygenase.</title>
        <authorList>
            <person name="Vekeman B."/>
            <person name="Kerckhof F.M."/>
            <person name="Cremers G."/>
            <person name="de Vos P."/>
            <person name="Vandamme P."/>
            <person name="Boon N."/>
            <person name="Op den Camp H.J."/>
            <person name="Heylen K."/>
        </authorList>
    </citation>
    <scope>NUCLEOTIDE SEQUENCE [LARGE SCALE GENOMIC DNA]</scope>
    <source>
        <strain evidence="2 3">R-67177</strain>
    </source>
</reference>
<dbReference type="RefSeq" id="WP_069623718.1">
    <property type="nucleotide sequence ID" value="NZ_LPWD01000174.1"/>
</dbReference>
<organism evidence="2 3">
    <name type="scientific">Methyloceanibacter marginalis</name>
    <dbReference type="NCBI Taxonomy" id="1774971"/>
    <lineage>
        <taxon>Bacteria</taxon>
        <taxon>Pseudomonadati</taxon>
        <taxon>Pseudomonadota</taxon>
        <taxon>Alphaproteobacteria</taxon>
        <taxon>Hyphomicrobiales</taxon>
        <taxon>Hyphomicrobiaceae</taxon>
        <taxon>Methyloceanibacter</taxon>
    </lineage>
</organism>
<dbReference type="SFLD" id="SFLDG01180">
    <property type="entry name" value="SUF1"/>
    <property type="match status" value="1"/>
</dbReference>
<dbReference type="InterPro" id="IPR004045">
    <property type="entry name" value="Glutathione_S-Trfase_N"/>
</dbReference>
<evidence type="ECO:0000313" key="2">
    <source>
        <dbReference type="EMBL" id="ODS03084.1"/>
    </source>
</evidence>
<dbReference type="GO" id="GO:0016740">
    <property type="term" value="F:transferase activity"/>
    <property type="evidence" value="ECO:0007669"/>
    <property type="project" value="UniProtKB-KW"/>
</dbReference>
<feature type="domain" description="GST N-terminal" evidence="1">
    <location>
        <begin position="7"/>
        <end position="77"/>
    </location>
</feature>
<dbReference type="SUPFAM" id="SSF52833">
    <property type="entry name" value="Thioredoxin-like"/>
    <property type="match status" value="1"/>
</dbReference>
<dbReference type="SFLD" id="SFLDG01200">
    <property type="entry name" value="SUF1.1"/>
    <property type="match status" value="1"/>
</dbReference>
<evidence type="ECO:0000259" key="1">
    <source>
        <dbReference type="PROSITE" id="PS50404"/>
    </source>
</evidence>
<accession>A0A1E3WBA6</accession>
<dbReference type="CDD" id="cd03080">
    <property type="entry name" value="GST_N_Metaxin_like"/>
    <property type="match status" value="1"/>
</dbReference>
<dbReference type="Gene3D" id="3.40.30.10">
    <property type="entry name" value="Glutaredoxin"/>
    <property type="match status" value="1"/>
</dbReference>
<keyword evidence="3" id="KW-1185">Reference proteome</keyword>
<dbReference type="Gene3D" id="1.20.1050.10">
    <property type="match status" value="1"/>
</dbReference>
<protein>
    <submittedName>
        <fullName evidence="2">Glutathione S-transferase</fullName>
    </submittedName>
</protein>
<dbReference type="AlphaFoldDB" id="A0A1E3WBA6"/>
<comment type="caution">
    <text evidence="2">The sequence shown here is derived from an EMBL/GenBank/DDBJ whole genome shotgun (WGS) entry which is preliminary data.</text>
</comment>
<dbReference type="InterPro" id="IPR033468">
    <property type="entry name" value="Metaxin_GST"/>
</dbReference>
<dbReference type="PANTHER" id="PTHR12289">
    <property type="entry name" value="METAXIN RELATED"/>
    <property type="match status" value="1"/>
</dbReference>
<dbReference type="Pfam" id="PF17171">
    <property type="entry name" value="GST_C_6"/>
    <property type="match status" value="1"/>
</dbReference>
<dbReference type="InterPro" id="IPR012336">
    <property type="entry name" value="Thioredoxin-like_fold"/>
</dbReference>
<name>A0A1E3WBA6_9HYPH</name>
<dbReference type="InterPro" id="IPR036282">
    <property type="entry name" value="Glutathione-S-Trfase_C_sf"/>
</dbReference>
<sequence length="241" mass="27238">MITLYAFGPAFGLPDMSPFVTKAEMLLKLAGLGYQTDTGGFSKAPKGKLPYIVDDDETIADSTFIRWHLEKKYGIDFDRGLGTEQRATAWAFEKMLEDHAYWTVLHARWVNDDNFDKGPRAYFERVPMPMRLVVQRMARRQMKVELHGHGMGRHSEEEIVALGTRSLEAAAELLADKPFMMGSEPTGLDATGFAFIGGALCPCFETPLRNAVERRDNLKRYVGRMAERFYPEQTEMAGWAA</sequence>
<gene>
    <name evidence="2" type="ORF">AUC71_11695</name>
</gene>
<dbReference type="Pfam" id="PF17172">
    <property type="entry name" value="GST_N_4"/>
    <property type="match status" value="1"/>
</dbReference>
<dbReference type="SUPFAM" id="SSF47616">
    <property type="entry name" value="GST C-terminal domain-like"/>
    <property type="match status" value="1"/>
</dbReference>
<dbReference type="PROSITE" id="PS50404">
    <property type="entry name" value="GST_NTER"/>
    <property type="match status" value="1"/>
</dbReference>
<dbReference type="InterPro" id="IPR026928">
    <property type="entry name" value="FAX/IsoI-like"/>
</dbReference>
<dbReference type="PANTHER" id="PTHR12289:SF41">
    <property type="entry name" value="FAILED AXON CONNECTIONS-RELATED"/>
    <property type="match status" value="1"/>
</dbReference>